<feature type="transmembrane region" description="Helical" evidence="5">
    <location>
        <begin position="405"/>
        <end position="430"/>
    </location>
</feature>
<keyword evidence="4 5" id="KW-0472">Membrane</keyword>
<feature type="transmembrane region" description="Helical" evidence="5">
    <location>
        <begin position="359"/>
        <end position="384"/>
    </location>
</feature>
<evidence type="ECO:0000256" key="5">
    <source>
        <dbReference type="SAM" id="Phobius"/>
    </source>
</evidence>
<feature type="transmembrane region" description="Helical" evidence="5">
    <location>
        <begin position="450"/>
        <end position="476"/>
    </location>
</feature>
<evidence type="ECO:0000256" key="2">
    <source>
        <dbReference type="ARBA" id="ARBA00022692"/>
    </source>
</evidence>
<comment type="caution">
    <text evidence="6">The sequence shown here is derived from an EMBL/GenBank/DDBJ whole genome shotgun (WGS) entry which is preliminary data.</text>
</comment>
<sequence length="496" mass="56005">MNAISYVLIVFGVLFPIVSIAASIIFIWFYSSPDDYKRAWIPRIIIVISFSMSFLSVFLLPLDVANARLSGDLGYALGIIWQVFYGLVCVLVIVVIPFAIFYYEAEDPDQSSILHQFKWALLFSSIILIVSTIAIGVSYYWVAISSVPYQVQYNQVYSNSLDGAVEQNDDAMYSNRRLEIQVSFIVYALAVINVLGYFILVVNGGWGLTALPVQLFKDFLNRPKRIHHEEFSRQKEVVINKSEKLIEIGRALQDAQENGKLKRGEIKLLKDFKEASVTLEKDWDVLHTSFYQGGGSIVLPYIWLILSFVCSCISIVWIIHIILYMTVPGHPTNVTAGPINPCLNSVFLFLDKATSEFPFFGALVYLLFTFYLLVCVMVGTTYISRLIPFLAVHPMKRRDTLMNSLLFNVGTMLLGSTAVNQFSTVAFSGYARGTSVDALFVTGISSIKYLSYYFLVTPYAILLFAAIGFVMTFICWRERTKNEKDLEATLARLNLN</sequence>
<proteinExistence type="predicted"/>
<dbReference type="EMBL" id="JAOPGA020000237">
    <property type="protein sequence ID" value="KAL0477771.1"/>
    <property type="molecule type" value="Genomic_DNA"/>
</dbReference>
<feature type="transmembrane region" description="Helical" evidence="5">
    <location>
        <begin position="79"/>
        <end position="103"/>
    </location>
</feature>
<keyword evidence="2 5" id="KW-0812">Transmembrane</keyword>
<comment type="subcellular location">
    <subcellularLocation>
        <location evidence="1">Membrane</location>
        <topology evidence="1">Multi-pass membrane protein</topology>
    </subcellularLocation>
</comment>
<feature type="transmembrane region" description="Helical" evidence="5">
    <location>
        <begin position="40"/>
        <end position="59"/>
    </location>
</feature>
<name>A0AAW2YLE5_9EUKA</name>
<gene>
    <name evidence="6" type="ORF">AKO1_005224</name>
</gene>
<dbReference type="InterPro" id="IPR006876">
    <property type="entry name" value="LMBR1-like_membr_prot"/>
</dbReference>
<evidence type="ECO:0000256" key="1">
    <source>
        <dbReference type="ARBA" id="ARBA00004141"/>
    </source>
</evidence>
<dbReference type="Proteomes" id="UP001431209">
    <property type="component" value="Unassembled WGS sequence"/>
</dbReference>
<evidence type="ECO:0000313" key="7">
    <source>
        <dbReference type="Proteomes" id="UP001431209"/>
    </source>
</evidence>
<reference evidence="6 7" key="1">
    <citation type="submission" date="2024-03" db="EMBL/GenBank/DDBJ databases">
        <title>The Acrasis kona genome and developmental transcriptomes reveal deep origins of eukaryotic multicellular pathways.</title>
        <authorList>
            <person name="Sheikh S."/>
            <person name="Fu C.-J."/>
            <person name="Brown M.W."/>
            <person name="Baldauf S.L."/>
        </authorList>
    </citation>
    <scope>NUCLEOTIDE SEQUENCE [LARGE SCALE GENOMIC DNA]</scope>
    <source>
        <strain evidence="6 7">ATCC MYA-3509</strain>
    </source>
</reference>
<feature type="transmembrane region" description="Helical" evidence="5">
    <location>
        <begin position="119"/>
        <end position="142"/>
    </location>
</feature>
<evidence type="ECO:0000313" key="6">
    <source>
        <dbReference type="EMBL" id="KAL0477771.1"/>
    </source>
</evidence>
<dbReference type="PANTHER" id="PTHR31652:SF0">
    <property type="entry name" value="LIMR FAMILY PROTEIN DDB_G0283707-RELATED"/>
    <property type="match status" value="1"/>
</dbReference>
<organism evidence="6 7">
    <name type="scientific">Acrasis kona</name>
    <dbReference type="NCBI Taxonomy" id="1008807"/>
    <lineage>
        <taxon>Eukaryota</taxon>
        <taxon>Discoba</taxon>
        <taxon>Heterolobosea</taxon>
        <taxon>Tetramitia</taxon>
        <taxon>Eutetramitia</taxon>
        <taxon>Acrasidae</taxon>
        <taxon>Acrasis</taxon>
    </lineage>
</organism>
<feature type="transmembrane region" description="Helical" evidence="5">
    <location>
        <begin position="6"/>
        <end position="28"/>
    </location>
</feature>
<protein>
    <submittedName>
        <fullName evidence="6">LIMR family protein</fullName>
    </submittedName>
</protein>
<keyword evidence="7" id="KW-1185">Reference proteome</keyword>
<dbReference type="PANTHER" id="PTHR31652">
    <property type="entry name" value="LIMR FAMILY PROTEIN DDB_G0283707-RELATED"/>
    <property type="match status" value="1"/>
</dbReference>
<dbReference type="AlphaFoldDB" id="A0AAW2YLE5"/>
<accession>A0AAW2YLE5</accession>
<keyword evidence="3 5" id="KW-1133">Transmembrane helix</keyword>
<evidence type="ECO:0000256" key="3">
    <source>
        <dbReference type="ARBA" id="ARBA00022989"/>
    </source>
</evidence>
<feature type="transmembrane region" description="Helical" evidence="5">
    <location>
        <begin position="184"/>
        <end position="216"/>
    </location>
</feature>
<dbReference type="GO" id="GO:0016020">
    <property type="term" value="C:membrane"/>
    <property type="evidence" value="ECO:0007669"/>
    <property type="project" value="UniProtKB-SubCell"/>
</dbReference>
<dbReference type="Pfam" id="PF04791">
    <property type="entry name" value="LMBR1"/>
    <property type="match status" value="2"/>
</dbReference>
<evidence type="ECO:0000256" key="4">
    <source>
        <dbReference type="ARBA" id="ARBA00023136"/>
    </source>
</evidence>